<dbReference type="InterPro" id="IPR017926">
    <property type="entry name" value="GATASE"/>
</dbReference>
<dbReference type="Proteomes" id="UP001596547">
    <property type="component" value="Unassembled WGS sequence"/>
</dbReference>
<comment type="caution">
    <text evidence="2">The sequence shown here is derived from an EMBL/GenBank/DDBJ whole genome shotgun (WGS) entry which is preliminary data.</text>
</comment>
<name>A0ABD6AA66_9EURY</name>
<reference evidence="2 3" key="1">
    <citation type="journal article" date="2019" name="Int. J. Syst. Evol. Microbiol.">
        <title>The Global Catalogue of Microorganisms (GCM) 10K type strain sequencing project: providing services to taxonomists for standard genome sequencing and annotation.</title>
        <authorList>
            <consortium name="The Broad Institute Genomics Platform"/>
            <consortium name="The Broad Institute Genome Sequencing Center for Infectious Disease"/>
            <person name="Wu L."/>
            <person name="Ma J."/>
        </authorList>
    </citation>
    <scope>NUCLEOTIDE SEQUENCE [LARGE SCALE GENOMIC DNA]</scope>
    <source>
        <strain evidence="2 3">PSR21</strain>
    </source>
</reference>
<dbReference type="AlphaFoldDB" id="A0ABD6AA66"/>
<organism evidence="2 3">
    <name type="scientific">Halomarina halobia</name>
    <dbReference type="NCBI Taxonomy" id="3033386"/>
    <lineage>
        <taxon>Archaea</taxon>
        <taxon>Methanobacteriati</taxon>
        <taxon>Methanobacteriota</taxon>
        <taxon>Stenosarchaea group</taxon>
        <taxon>Halobacteria</taxon>
        <taxon>Halobacteriales</taxon>
        <taxon>Natronomonadaceae</taxon>
        <taxon>Halomarina</taxon>
    </lineage>
</organism>
<sequence length="241" mass="26593">MARLRIALLNASLNGTREDTSRNFRRELDADLAEFTVSDGRLPPPVGVEGFDGVVVTGSGASTYWDAPWIDEVRGWLREAHERGLPILGVCFGHQLLASALGGTVESMGNFEIGYREVRRVGEATLLAGLDERFTAFTTHGDTVTALPEGAEVTAENDYGLHGFRVGDAFGVQFHPEYDRETARAVTLSKEFLGEERIERVLGGITEENYARACETKRLFENFTEHVRRVRSAEPSAESIT</sequence>
<feature type="domain" description="Glutamine amidotransferase" evidence="1">
    <location>
        <begin position="51"/>
        <end position="192"/>
    </location>
</feature>
<dbReference type="Gene3D" id="3.40.50.880">
    <property type="match status" value="1"/>
</dbReference>
<protein>
    <submittedName>
        <fullName evidence="2">Type 1 glutamine amidotransferase</fullName>
    </submittedName>
</protein>
<dbReference type="SUPFAM" id="SSF52317">
    <property type="entry name" value="Class I glutamine amidotransferase-like"/>
    <property type="match status" value="1"/>
</dbReference>
<evidence type="ECO:0000313" key="3">
    <source>
        <dbReference type="Proteomes" id="UP001596547"/>
    </source>
</evidence>
<evidence type="ECO:0000259" key="1">
    <source>
        <dbReference type="Pfam" id="PF00117"/>
    </source>
</evidence>
<keyword evidence="3" id="KW-1185">Reference proteome</keyword>
<dbReference type="CDD" id="cd01741">
    <property type="entry name" value="GATase1_1"/>
    <property type="match status" value="1"/>
</dbReference>
<dbReference type="InterPro" id="IPR044992">
    <property type="entry name" value="ChyE-like"/>
</dbReference>
<proteinExistence type="predicted"/>
<dbReference type="RefSeq" id="WP_276303855.1">
    <property type="nucleotide sequence ID" value="NZ_CP119992.1"/>
</dbReference>
<dbReference type="GeneID" id="79316463"/>
<dbReference type="PANTHER" id="PTHR42695:SF5">
    <property type="entry name" value="GLUTAMINE AMIDOTRANSFERASE YLR126C-RELATED"/>
    <property type="match status" value="1"/>
</dbReference>
<dbReference type="Pfam" id="PF00117">
    <property type="entry name" value="GATase"/>
    <property type="match status" value="1"/>
</dbReference>
<dbReference type="InterPro" id="IPR029062">
    <property type="entry name" value="Class_I_gatase-like"/>
</dbReference>
<keyword evidence="2" id="KW-0315">Glutamine amidotransferase</keyword>
<dbReference type="EMBL" id="JBHTBF010000002">
    <property type="protein sequence ID" value="MFC7316884.1"/>
    <property type="molecule type" value="Genomic_DNA"/>
</dbReference>
<dbReference type="PANTHER" id="PTHR42695">
    <property type="entry name" value="GLUTAMINE AMIDOTRANSFERASE YLR126C-RELATED"/>
    <property type="match status" value="1"/>
</dbReference>
<accession>A0ABD6AA66</accession>
<dbReference type="PROSITE" id="PS51273">
    <property type="entry name" value="GATASE_TYPE_1"/>
    <property type="match status" value="1"/>
</dbReference>
<evidence type="ECO:0000313" key="2">
    <source>
        <dbReference type="EMBL" id="MFC7316884.1"/>
    </source>
</evidence>
<gene>
    <name evidence="2" type="ORF">ACFQPE_08765</name>
</gene>